<dbReference type="PANTHER" id="PTHR36504:SF1">
    <property type="entry name" value="LIPOPOLYSACCHARIDE EXPORT SYSTEM PROTEIN LPTA"/>
    <property type="match status" value="1"/>
</dbReference>
<dbReference type="InterPro" id="IPR052037">
    <property type="entry name" value="LPS_export_LptA"/>
</dbReference>
<keyword evidence="5" id="KW-1185">Reference proteome</keyword>
<dbReference type="GO" id="GO:0030288">
    <property type="term" value="C:outer membrane-bounded periplasmic space"/>
    <property type="evidence" value="ECO:0007669"/>
    <property type="project" value="TreeGrafter"/>
</dbReference>
<dbReference type="PANTHER" id="PTHR36504">
    <property type="entry name" value="LIPOPOLYSACCHARIDE EXPORT SYSTEM PROTEIN LPTA"/>
    <property type="match status" value="1"/>
</dbReference>
<evidence type="ECO:0000313" key="4">
    <source>
        <dbReference type="EMBL" id="NEY90013.1"/>
    </source>
</evidence>
<evidence type="ECO:0000256" key="1">
    <source>
        <dbReference type="ARBA" id="ARBA00022729"/>
    </source>
</evidence>
<dbReference type="GO" id="GO:0015920">
    <property type="term" value="P:lipopolysaccharide transport"/>
    <property type="evidence" value="ECO:0007669"/>
    <property type="project" value="TreeGrafter"/>
</dbReference>
<dbReference type="EMBL" id="JAAIVJ010000003">
    <property type="protein sequence ID" value="NEY90013.1"/>
    <property type="molecule type" value="Genomic_DNA"/>
</dbReference>
<dbReference type="Pfam" id="PF03968">
    <property type="entry name" value="LptD_N"/>
    <property type="match status" value="1"/>
</dbReference>
<protein>
    <submittedName>
        <fullName evidence="4">Lipopolysaccharide transport periplasmic protein LptA</fullName>
    </submittedName>
</protein>
<evidence type="ECO:0000256" key="2">
    <source>
        <dbReference type="SAM" id="SignalP"/>
    </source>
</evidence>
<dbReference type="RefSeq" id="WP_164624060.1">
    <property type="nucleotide sequence ID" value="NZ_JAAIVJ010000003.1"/>
</dbReference>
<proteinExistence type="predicted"/>
<dbReference type="InterPro" id="IPR005653">
    <property type="entry name" value="OstA-like_N"/>
</dbReference>
<gene>
    <name evidence="4" type="ORF">G4Z14_06845</name>
</gene>
<dbReference type="GO" id="GO:0009279">
    <property type="term" value="C:cell outer membrane"/>
    <property type="evidence" value="ECO:0007669"/>
    <property type="project" value="TreeGrafter"/>
</dbReference>
<organism evidence="4 5">
    <name type="scientific">Tabrizicola oligotrophica</name>
    <dbReference type="NCBI Taxonomy" id="2710650"/>
    <lineage>
        <taxon>Bacteria</taxon>
        <taxon>Pseudomonadati</taxon>
        <taxon>Pseudomonadota</taxon>
        <taxon>Alphaproteobacteria</taxon>
        <taxon>Rhodobacterales</taxon>
        <taxon>Paracoccaceae</taxon>
        <taxon>Tabrizicola</taxon>
    </lineage>
</organism>
<comment type="caution">
    <text evidence="4">The sequence shown here is derived from an EMBL/GenBank/DDBJ whole genome shotgun (WGS) entry which is preliminary data.</text>
</comment>
<feature type="domain" description="Organic solvent tolerance-like N-terminal" evidence="3">
    <location>
        <begin position="42"/>
        <end position="147"/>
    </location>
</feature>
<dbReference type="AlphaFoldDB" id="A0A6M0QTN8"/>
<dbReference type="Proteomes" id="UP000477782">
    <property type="component" value="Unassembled WGS sequence"/>
</dbReference>
<feature type="chain" id="PRO_5026687133" evidence="2">
    <location>
        <begin position="24"/>
        <end position="164"/>
    </location>
</feature>
<dbReference type="Gene3D" id="2.60.450.10">
    <property type="entry name" value="Lipopolysaccharide (LPS) transport protein A like domain"/>
    <property type="match status" value="1"/>
</dbReference>
<accession>A0A6M0QTN8</accession>
<evidence type="ECO:0000313" key="5">
    <source>
        <dbReference type="Proteomes" id="UP000477782"/>
    </source>
</evidence>
<sequence length="164" mass="16646">MLDRFFPALLALALGLASAPAMAQGTEVSFGGLKADTGLPVEVTAESLSVNQADGTAIFAGEVLVKQGEMRLQAGEVKVEYDATGKAIDRLHATGGVLMVNATDAAEAAEAVYTIASGEVVMMGGVLMTQGATAIKGDTLHINLKTGTGRMEGGVTTTFMPGGN</sequence>
<name>A0A6M0QTN8_9RHOB</name>
<feature type="signal peptide" evidence="2">
    <location>
        <begin position="1"/>
        <end position="23"/>
    </location>
</feature>
<dbReference type="GO" id="GO:0017089">
    <property type="term" value="F:glycolipid transfer activity"/>
    <property type="evidence" value="ECO:0007669"/>
    <property type="project" value="TreeGrafter"/>
</dbReference>
<reference evidence="4 5" key="1">
    <citation type="submission" date="2020-02" db="EMBL/GenBank/DDBJ databases">
        <authorList>
            <person name="Chen W.-M."/>
        </authorList>
    </citation>
    <scope>NUCLEOTIDE SEQUENCE [LARGE SCALE GENOMIC DNA]</scope>
    <source>
        <strain evidence="4 5">KMS-5</strain>
    </source>
</reference>
<keyword evidence="1 2" id="KW-0732">Signal</keyword>
<evidence type="ECO:0000259" key="3">
    <source>
        <dbReference type="Pfam" id="PF03968"/>
    </source>
</evidence>